<dbReference type="GeneID" id="19977137"/>
<feature type="region of interest" description="Disordered" evidence="1">
    <location>
        <begin position="1099"/>
        <end position="1119"/>
    </location>
</feature>
<feature type="region of interest" description="Disordered" evidence="1">
    <location>
        <begin position="352"/>
        <end position="385"/>
    </location>
</feature>
<dbReference type="eggNOG" id="ENOG502RDBT">
    <property type="taxonomic scope" value="Eukaryota"/>
</dbReference>
<feature type="compositionally biased region" description="Low complexity" evidence="1">
    <location>
        <begin position="457"/>
        <end position="466"/>
    </location>
</feature>
<feature type="region of interest" description="Disordered" evidence="1">
    <location>
        <begin position="1"/>
        <end position="59"/>
    </location>
</feature>
<dbReference type="InterPro" id="IPR029063">
    <property type="entry name" value="SAM-dependent_MTases_sf"/>
</dbReference>
<feature type="region of interest" description="Disordered" evidence="1">
    <location>
        <begin position="457"/>
        <end position="523"/>
    </location>
</feature>
<dbReference type="Gene3D" id="3.40.50.150">
    <property type="entry name" value="Vaccinia Virus protein VP39"/>
    <property type="match status" value="1"/>
</dbReference>
<proteinExistence type="predicted"/>
<dbReference type="Proteomes" id="UP000030752">
    <property type="component" value="Unassembled WGS sequence"/>
</dbReference>
<dbReference type="OrthoDB" id="10256176at2759"/>
<reference evidence="2 3" key="1">
    <citation type="submission" date="2013-03" db="EMBL/GenBank/DDBJ databases">
        <title>The Genome Sequence of Phialophora europaea CBS 101466.</title>
        <authorList>
            <consortium name="The Broad Institute Genomics Platform"/>
            <person name="Cuomo C."/>
            <person name="de Hoog S."/>
            <person name="Gorbushina A."/>
            <person name="Walker B."/>
            <person name="Young S.K."/>
            <person name="Zeng Q."/>
            <person name="Gargeya S."/>
            <person name="Fitzgerald M."/>
            <person name="Haas B."/>
            <person name="Abouelleil A."/>
            <person name="Allen A.W."/>
            <person name="Alvarado L."/>
            <person name="Arachchi H.M."/>
            <person name="Berlin A.M."/>
            <person name="Chapman S.B."/>
            <person name="Gainer-Dewar J."/>
            <person name="Goldberg J."/>
            <person name="Griggs A."/>
            <person name="Gujja S."/>
            <person name="Hansen M."/>
            <person name="Howarth C."/>
            <person name="Imamovic A."/>
            <person name="Ireland A."/>
            <person name="Larimer J."/>
            <person name="McCowan C."/>
            <person name="Murphy C."/>
            <person name="Pearson M."/>
            <person name="Poon T.W."/>
            <person name="Priest M."/>
            <person name="Roberts A."/>
            <person name="Saif S."/>
            <person name="Shea T."/>
            <person name="Sisk P."/>
            <person name="Sykes S."/>
            <person name="Wortman J."/>
            <person name="Nusbaum C."/>
            <person name="Birren B."/>
        </authorList>
    </citation>
    <scope>NUCLEOTIDE SEQUENCE [LARGE SCALE GENOMIC DNA]</scope>
    <source>
        <strain evidence="2 3">CBS 101466</strain>
    </source>
</reference>
<feature type="region of interest" description="Disordered" evidence="1">
    <location>
        <begin position="1060"/>
        <end position="1079"/>
    </location>
</feature>
<dbReference type="EMBL" id="KB822713">
    <property type="protein sequence ID" value="ETN44923.1"/>
    <property type="molecule type" value="Genomic_DNA"/>
</dbReference>
<dbReference type="STRING" id="1220924.W2SA87"/>
<dbReference type="InParanoid" id="W2SA87"/>
<feature type="region of interest" description="Disordered" evidence="1">
    <location>
        <begin position="74"/>
        <end position="145"/>
    </location>
</feature>
<feature type="region of interest" description="Disordered" evidence="1">
    <location>
        <begin position="609"/>
        <end position="631"/>
    </location>
</feature>
<accession>W2SA87</accession>
<feature type="region of interest" description="Disordered" evidence="1">
    <location>
        <begin position="189"/>
        <end position="223"/>
    </location>
</feature>
<evidence type="ECO:0000313" key="3">
    <source>
        <dbReference type="Proteomes" id="UP000030752"/>
    </source>
</evidence>
<protein>
    <submittedName>
        <fullName evidence="2">Uncharacterized protein</fullName>
    </submittedName>
</protein>
<gene>
    <name evidence="2" type="ORF">HMPREF1541_09798</name>
</gene>
<evidence type="ECO:0000313" key="2">
    <source>
        <dbReference type="EMBL" id="ETN44923.1"/>
    </source>
</evidence>
<dbReference type="VEuPathDB" id="FungiDB:HMPREF1541_09798"/>
<keyword evidence="3" id="KW-1185">Reference proteome</keyword>
<feature type="compositionally biased region" description="Polar residues" evidence="1">
    <location>
        <begin position="617"/>
        <end position="627"/>
    </location>
</feature>
<name>W2SA87_CYPE1</name>
<feature type="compositionally biased region" description="Low complexity" evidence="1">
    <location>
        <begin position="195"/>
        <end position="209"/>
    </location>
</feature>
<sequence>MDVPSFAAFQSSTRQARGAALNTIKEESEYGTLSDSDGSGSGSGSGSDGTVIGKPAGWNPRMYVAAPRKTSKLSYVTSSSPVSSAGTSPHTDNNEDFDRRRRSSNPPSESGTIFSEESCPSLASDPTTFVTNSSRNSVASSTKSARNRYPALLIPRGSWQDPVKEVALGMSPTAKFVLSPEALSTLSRQLPADNAPPSLGSSSAASQSPCLPGLSLPGTPDSRQLDVVEGEAWGQPENITSNPLEITVDEEHSIMLSPQEAHGPRSAIPLPAGLYQSLPSAREREWGEMVTRFPTIPGATPQSNDSPFPMLKGTRKDMLRTESGSGSESGVMLPGDALRTLQRITRAISPDELSDCSKSLRDQEMRERSEGGSYASRRRSLDDMTPATEGSFAKLSEYSFTQLSIPSPGGFFSSLQAGSRQTWCMNRSVNNSVPTSAVAEKFYYDWTSRGEIRESTVTVADSSSTDGPPTARQPVFNIDSTKAGANGSHPAGASHDRNSSVSTSSEDADMYGPGDDGPTFAAPTPIEYEEAYEEELKQAGEQNLGRTSNWLAAQTSYLSALRETNPVNDPADYAPSPSPFHVEDDNPPRRASIESQIRKTVRFLEEAKTVGEPAGGSLQSSGNSSPNEQDERNPVFHAAFSHFVKNIGEKDAFLAAGTRLDGVRANRIANPSRHIDSLFGRMNIEVAARPKYSGPFAQNPRATGIFERTEASLAYEVAEREQRAMACIQASAWQVEALRATYNGRLFASRVADERLKLKATLPLSDPACIGNKRIRVLDLGGESNASWGWSAAHEFPNVKVYTVLTKTQAACQRPPGEPKPEAPENHRTVSVPHLWQLPFKNNHFDMISARSLHALLKANPVPGAPEIDEWTMTLKECMRILKPGGYIDFIVMDSSVARAGPRGEALSVEFGFDLHRRGYEREPARSWLRRLKKEGFVATKRAWMFWPMGRRPDAGEADQGARAFIPAPRPVSEVSTISKIVKQYMDVEAVQGPVGSTQDAADITGLLGTRMYEEWLVKVRKEAGREDVRLLEGIDEVLEEGKSNGGGFRVLVGWARKPRPASKAPEMEEKGREVSPVNKNSPLKEVITIAIGGDVKGDAGNPLSAESREGEIPMMMVA</sequence>
<dbReference type="AlphaFoldDB" id="W2SA87"/>
<dbReference type="HOGENOM" id="CLU_005788_0_0_1"/>
<dbReference type="SUPFAM" id="SSF53335">
    <property type="entry name" value="S-adenosyl-L-methionine-dependent methyltransferases"/>
    <property type="match status" value="1"/>
</dbReference>
<evidence type="ECO:0000256" key="1">
    <source>
        <dbReference type="SAM" id="MobiDB-lite"/>
    </source>
</evidence>
<feature type="compositionally biased region" description="Low complexity" evidence="1">
    <location>
        <begin position="74"/>
        <end position="88"/>
    </location>
</feature>
<dbReference type="RefSeq" id="XP_008712693.1">
    <property type="nucleotide sequence ID" value="XM_008714471.1"/>
</dbReference>
<feature type="compositionally biased region" description="Basic and acidic residues" evidence="1">
    <location>
        <begin position="358"/>
        <end position="370"/>
    </location>
</feature>
<feature type="compositionally biased region" description="Polar residues" evidence="1">
    <location>
        <begin position="124"/>
        <end position="144"/>
    </location>
</feature>
<organism evidence="2 3">
    <name type="scientific">Cyphellophora europaea (strain CBS 101466)</name>
    <name type="common">Phialophora europaea</name>
    <dbReference type="NCBI Taxonomy" id="1220924"/>
    <lineage>
        <taxon>Eukaryota</taxon>
        <taxon>Fungi</taxon>
        <taxon>Dikarya</taxon>
        <taxon>Ascomycota</taxon>
        <taxon>Pezizomycotina</taxon>
        <taxon>Eurotiomycetes</taxon>
        <taxon>Chaetothyriomycetidae</taxon>
        <taxon>Chaetothyriales</taxon>
        <taxon>Cyphellophoraceae</taxon>
        <taxon>Cyphellophora</taxon>
    </lineage>
</organism>